<feature type="compositionally biased region" description="Basic residues" evidence="1">
    <location>
        <begin position="26"/>
        <end position="40"/>
    </location>
</feature>
<name>A0A6J4TL14_9SPHN</name>
<proteinExistence type="predicted"/>
<accession>A0A6J4TL14</accession>
<dbReference type="EMBL" id="CADCWA010000156">
    <property type="protein sequence ID" value="CAA9526135.1"/>
    <property type="molecule type" value="Genomic_DNA"/>
</dbReference>
<gene>
    <name evidence="2" type="ORF">AVDCRST_MAG31-1943</name>
</gene>
<sequence length="60" mass="6889">CSNSPPFRTTRPGSSRPSRPSLASLRRPRRRIRARCRRSTCPRPPPPETIPRLRPSRRSG</sequence>
<organism evidence="2">
    <name type="scientific">uncultured Sphingomonas sp</name>
    <dbReference type="NCBI Taxonomy" id="158754"/>
    <lineage>
        <taxon>Bacteria</taxon>
        <taxon>Pseudomonadati</taxon>
        <taxon>Pseudomonadota</taxon>
        <taxon>Alphaproteobacteria</taxon>
        <taxon>Sphingomonadales</taxon>
        <taxon>Sphingomonadaceae</taxon>
        <taxon>Sphingomonas</taxon>
        <taxon>environmental samples</taxon>
    </lineage>
</organism>
<evidence type="ECO:0000256" key="1">
    <source>
        <dbReference type="SAM" id="MobiDB-lite"/>
    </source>
</evidence>
<protein>
    <submittedName>
        <fullName evidence="2">Uncharacterized protein</fullName>
    </submittedName>
</protein>
<dbReference type="AlphaFoldDB" id="A0A6J4TL14"/>
<feature type="non-terminal residue" evidence="2">
    <location>
        <position position="60"/>
    </location>
</feature>
<feature type="non-terminal residue" evidence="2">
    <location>
        <position position="1"/>
    </location>
</feature>
<reference evidence="2" key="1">
    <citation type="submission" date="2020-02" db="EMBL/GenBank/DDBJ databases">
        <authorList>
            <person name="Meier V. D."/>
        </authorList>
    </citation>
    <scope>NUCLEOTIDE SEQUENCE</scope>
    <source>
        <strain evidence="2">AVDCRST_MAG31</strain>
    </source>
</reference>
<evidence type="ECO:0000313" key="2">
    <source>
        <dbReference type="EMBL" id="CAA9526135.1"/>
    </source>
</evidence>
<feature type="compositionally biased region" description="Low complexity" evidence="1">
    <location>
        <begin position="1"/>
        <end position="25"/>
    </location>
</feature>
<feature type="region of interest" description="Disordered" evidence="1">
    <location>
        <begin position="1"/>
        <end position="60"/>
    </location>
</feature>